<comment type="similarity">
    <text evidence="2 8">Belongs to the dihydrofolate reductase family.</text>
</comment>
<dbReference type="PIRSF" id="PIRSF000194">
    <property type="entry name" value="DHFR"/>
    <property type="match status" value="1"/>
</dbReference>
<evidence type="ECO:0000256" key="5">
    <source>
        <dbReference type="ARBA" id="ARBA00022857"/>
    </source>
</evidence>
<evidence type="ECO:0000256" key="1">
    <source>
        <dbReference type="ARBA" id="ARBA00004903"/>
    </source>
</evidence>
<dbReference type="FunFam" id="3.40.430.10:FF:000001">
    <property type="entry name" value="Dihydrofolate reductase"/>
    <property type="match status" value="1"/>
</dbReference>
<evidence type="ECO:0000256" key="6">
    <source>
        <dbReference type="ARBA" id="ARBA00023002"/>
    </source>
</evidence>
<dbReference type="InterPro" id="IPR001796">
    <property type="entry name" value="DHFR_dom"/>
</dbReference>
<sequence length="167" mass="18638">MEKAIIAAIADNLAIGKDNSLLWHISDDLKYFKKTTSGHPVIMGRKTFESIGRPLPGRLNIVVSRHFAKDGVITASSLQEAFEIAEKQEDTGKCFVMGGGEIYRQAIDAADSLYITHVQTSPDGADTFFPAIDPEIWETESMSETYSDPGSGLRYRFAVYRRKKDRM</sequence>
<dbReference type="Proteomes" id="UP000823750">
    <property type="component" value="Unassembled WGS sequence"/>
</dbReference>
<dbReference type="GO" id="GO:0004146">
    <property type="term" value="F:dihydrofolate reductase activity"/>
    <property type="evidence" value="ECO:0007669"/>
    <property type="project" value="UniProtKB-EC"/>
</dbReference>
<comment type="catalytic activity">
    <reaction evidence="8">
        <text>(6S)-5,6,7,8-tetrahydrofolate + NADP(+) = 7,8-dihydrofolate + NADPH + H(+)</text>
        <dbReference type="Rhea" id="RHEA:15009"/>
        <dbReference type="ChEBI" id="CHEBI:15378"/>
        <dbReference type="ChEBI" id="CHEBI:57451"/>
        <dbReference type="ChEBI" id="CHEBI:57453"/>
        <dbReference type="ChEBI" id="CHEBI:57783"/>
        <dbReference type="ChEBI" id="CHEBI:58349"/>
        <dbReference type="EC" id="1.5.1.3"/>
    </reaction>
</comment>
<evidence type="ECO:0000256" key="4">
    <source>
        <dbReference type="ARBA" id="ARBA00022563"/>
    </source>
</evidence>
<dbReference type="PROSITE" id="PS51330">
    <property type="entry name" value="DHFR_2"/>
    <property type="match status" value="1"/>
</dbReference>
<evidence type="ECO:0000256" key="2">
    <source>
        <dbReference type="ARBA" id="ARBA00009539"/>
    </source>
</evidence>
<dbReference type="GO" id="GO:0046654">
    <property type="term" value="P:tetrahydrofolate biosynthetic process"/>
    <property type="evidence" value="ECO:0007669"/>
    <property type="project" value="InterPro"/>
</dbReference>
<comment type="pathway">
    <text evidence="1 8">Cofactor biosynthesis; tetrahydrofolate biosynthesis; 5,6,7,8-tetrahydrofolate from 7,8-dihydrofolate: step 1/1.</text>
</comment>
<dbReference type="AlphaFoldDB" id="A0A9D9NRQ0"/>
<dbReference type="PANTHER" id="PTHR48069">
    <property type="entry name" value="DIHYDROFOLATE REDUCTASE"/>
    <property type="match status" value="1"/>
</dbReference>
<evidence type="ECO:0000256" key="7">
    <source>
        <dbReference type="ARBA" id="ARBA00025067"/>
    </source>
</evidence>
<dbReference type="SUPFAM" id="SSF53597">
    <property type="entry name" value="Dihydrofolate reductase-like"/>
    <property type="match status" value="1"/>
</dbReference>
<evidence type="ECO:0000259" key="9">
    <source>
        <dbReference type="PROSITE" id="PS51330"/>
    </source>
</evidence>
<evidence type="ECO:0000256" key="8">
    <source>
        <dbReference type="PIRNR" id="PIRNR000194"/>
    </source>
</evidence>
<evidence type="ECO:0000256" key="3">
    <source>
        <dbReference type="ARBA" id="ARBA00012856"/>
    </source>
</evidence>
<dbReference type="GO" id="GO:0046452">
    <property type="term" value="P:dihydrofolate metabolic process"/>
    <property type="evidence" value="ECO:0007669"/>
    <property type="project" value="TreeGrafter"/>
</dbReference>
<dbReference type="GO" id="GO:0070401">
    <property type="term" value="F:NADP+ binding"/>
    <property type="evidence" value="ECO:0007669"/>
    <property type="project" value="UniProtKB-ARBA"/>
</dbReference>
<dbReference type="InterPro" id="IPR024072">
    <property type="entry name" value="DHFR-like_dom_sf"/>
</dbReference>
<comment type="caution">
    <text evidence="10">The sequence shown here is derived from an EMBL/GenBank/DDBJ whole genome shotgun (WGS) entry which is preliminary data.</text>
</comment>
<dbReference type="PRINTS" id="PR00070">
    <property type="entry name" value="DHFR"/>
</dbReference>
<feature type="domain" description="DHFR" evidence="9">
    <location>
        <begin position="2"/>
        <end position="162"/>
    </location>
</feature>
<dbReference type="EC" id="1.5.1.3" evidence="3 8"/>
<dbReference type="EMBL" id="JADILX010000072">
    <property type="protein sequence ID" value="MBO8485586.1"/>
    <property type="molecule type" value="Genomic_DNA"/>
</dbReference>
<dbReference type="GO" id="GO:0005829">
    <property type="term" value="C:cytosol"/>
    <property type="evidence" value="ECO:0007669"/>
    <property type="project" value="TreeGrafter"/>
</dbReference>
<dbReference type="Pfam" id="PF00186">
    <property type="entry name" value="DHFR_1"/>
    <property type="match status" value="1"/>
</dbReference>
<comment type="function">
    <text evidence="7 8">Key enzyme in folate metabolism. Catalyzes an essential reaction for de novo glycine and purine synthesis, and for DNA precursor synthesis.</text>
</comment>
<keyword evidence="5 8" id="KW-0521">NADP</keyword>
<gene>
    <name evidence="10" type="ORF">IAB78_04075</name>
</gene>
<evidence type="ECO:0000313" key="11">
    <source>
        <dbReference type="Proteomes" id="UP000823750"/>
    </source>
</evidence>
<dbReference type="InterPro" id="IPR012259">
    <property type="entry name" value="DHFR"/>
</dbReference>
<dbReference type="PANTHER" id="PTHR48069:SF3">
    <property type="entry name" value="DIHYDROFOLATE REDUCTASE"/>
    <property type="match status" value="1"/>
</dbReference>
<protein>
    <recommendedName>
        <fullName evidence="3 8">Dihydrofolate reductase</fullName>
        <ecNumber evidence="3 8">1.5.1.3</ecNumber>
    </recommendedName>
</protein>
<dbReference type="GO" id="GO:0046655">
    <property type="term" value="P:folic acid metabolic process"/>
    <property type="evidence" value="ECO:0007669"/>
    <property type="project" value="TreeGrafter"/>
</dbReference>
<organism evidence="10 11">
    <name type="scientific">Candidatus Cryptobacteroides excrementavium</name>
    <dbReference type="NCBI Taxonomy" id="2840759"/>
    <lineage>
        <taxon>Bacteria</taxon>
        <taxon>Pseudomonadati</taxon>
        <taxon>Bacteroidota</taxon>
        <taxon>Bacteroidia</taxon>
        <taxon>Bacteroidales</taxon>
        <taxon>Candidatus Cryptobacteroides</taxon>
    </lineage>
</organism>
<evidence type="ECO:0000313" key="10">
    <source>
        <dbReference type="EMBL" id="MBO8485586.1"/>
    </source>
</evidence>
<dbReference type="GO" id="GO:0006730">
    <property type="term" value="P:one-carbon metabolic process"/>
    <property type="evidence" value="ECO:0007669"/>
    <property type="project" value="UniProtKB-KW"/>
</dbReference>
<dbReference type="Gene3D" id="3.40.430.10">
    <property type="entry name" value="Dihydrofolate Reductase, subunit A"/>
    <property type="match status" value="1"/>
</dbReference>
<reference evidence="10" key="1">
    <citation type="submission" date="2020-10" db="EMBL/GenBank/DDBJ databases">
        <authorList>
            <person name="Gilroy R."/>
        </authorList>
    </citation>
    <scope>NUCLEOTIDE SEQUENCE</scope>
    <source>
        <strain evidence="10">B2-16538</strain>
    </source>
</reference>
<proteinExistence type="inferred from homology"/>
<name>A0A9D9NRQ0_9BACT</name>
<reference evidence="10" key="2">
    <citation type="journal article" date="2021" name="PeerJ">
        <title>Extensive microbial diversity within the chicken gut microbiome revealed by metagenomics and culture.</title>
        <authorList>
            <person name="Gilroy R."/>
            <person name="Ravi A."/>
            <person name="Getino M."/>
            <person name="Pursley I."/>
            <person name="Horton D.L."/>
            <person name="Alikhan N.F."/>
            <person name="Baker D."/>
            <person name="Gharbi K."/>
            <person name="Hall N."/>
            <person name="Watson M."/>
            <person name="Adriaenssens E.M."/>
            <person name="Foster-Nyarko E."/>
            <person name="Jarju S."/>
            <person name="Secka A."/>
            <person name="Antonio M."/>
            <person name="Oren A."/>
            <person name="Chaudhuri R.R."/>
            <person name="La Ragione R."/>
            <person name="Hildebrand F."/>
            <person name="Pallen M.J."/>
        </authorList>
    </citation>
    <scope>NUCLEOTIDE SEQUENCE</scope>
    <source>
        <strain evidence="10">B2-16538</strain>
    </source>
</reference>
<accession>A0A9D9NRQ0</accession>
<keyword evidence="4 8" id="KW-0554">One-carbon metabolism</keyword>
<dbReference type="CDD" id="cd00209">
    <property type="entry name" value="DHFR"/>
    <property type="match status" value="1"/>
</dbReference>
<keyword evidence="6 8" id="KW-0560">Oxidoreductase</keyword>